<accession>A0A940RXW5</accession>
<evidence type="ECO:0000259" key="4">
    <source>
        <dbReference type="PROSITE" id="PS50893"/>
    </source>
</evidence>
<feature type="domain" description="ABC transporter" evidence="4">
    <location>
        <begin position="12"/>
        <end position="230"/>
    </location>
</feature>
<dbReference type="InterPro" id="IPR015854">
    <property type="entry name" value="ABC_transpr_LolD-like"/>
</dbReference>
<keyword evidence="2" id="KW-0547">Nucleotide-binding</keyword>
<dbReference type="Proteomes" id="UP000670475">
    <property type="component" value="Unassembled WGS sequence"/>
</dbReference>
<dbReference type="GO" id="GO:0022857">
    <property type="term" value="F:transmembrane transporter activity"/>
    <property type="evidence" value="ECO:0007669"/>
    <property type="project" value="TreeGrafter"/>
</dbReference>
<evidence type="ECO:0000313" key="5">
    <source>
        <dbReference type="EMBL" id="MBP0458558.1"/>
    </source>
</evidence>
<dbReference type="InterPro" id="IPR027417">
    <property type="entry name" value="P-loop_NTPase"/>
</dbReference>
<evidence type="ECO:0000256" key="3">
    <source>
        <dbReference type="ARBA" id="ARBA00022840"/>
    </source>
</evidence>
<organism evidence="5 6">
    <name type="scientific">Streptomyces montanisoli</name>
    <dbReference type="NCBI Taxonomy" id="2798581"/>
    <lineage>
        <taxon>Bacteria</taxon>
        <taxon>Bacillati</taxon>
        <taxon>Actinomycetota</taxon>
        <taxon>Actinomycetes</taxon>
        <taxon>Kitasatosporales</taxon>
        <taxon>Streptomycetaceae</taxon>
        <taxon>Streptomyces</taxon>
    </lineage>
</organism>
<keyword evidence="6" id="KW-1185">Reference proteome</keyword>
<name>A0A940RXW5_9ACTN</name>
<dbReference type="GO" id="GO:0005886">
    <property type="term" value="C:plasma membrane"/>
    <property type="evidence" value="ECO:0007669"/>
    <property type="project" value="TreeGrafter"/>
</dbReference>
<reference evidence="5" key="1">
    <citation type="submission" date="2021-03" db="EMBL/GenBank/DDBJ databases">
        <title>Whole genome sequence of Streptomyces bomunensis MMS17-BM035.</title>
        <authorList>
            <person name="Lee J.H."/>
        </authorList>
    </citation>
    <scope>NUCLEOTIDE SEQUENCE</scope>
    <source>
        <strain evidence="5">MMS17-BM035</strain>
    </source>
</reference>
<dbReference type="PROSITE" id="PS50893">
    <property type="entry name" value="ABC_TRANSPORTER_2"/>
    <property type="match status" value="1"/>
</dbReference>
<dbReference type="SMART" id="SM00382">
    <property type="entry name" value="AAA"/>
    <property type="match status" value="1"/>
</dbReference>
<keyword evidence="3 5" id="KW-0067">ATP-binding</keyword>
<dbReference type="InterPro" id="IPR003439">
    <property type="entry name" value="ABC_transporter-like_ATP-bd"/>
</dbReference>
<protein>
    <submittedName>
        <fullName evidence="5">ATP-binding cassette domain-containing protein</fullName>
    </submittedName>
</protein>
<comment type="similarity">
    <text evidence="1">Belongs to the ABC transporter superfamily.</text>
</comment>
<evidence type="ECO:0000256" key="2">
    <source>
        <dbReference type="ARBA" id="ARBA00022741"/>
    </source>
</evidence>
<dbReference type="PANTHER" id="PTHR24220">
    <property type="entry name" value="IMPORT ATP-BINDING PROTEIN"/>
    <property type="match status" value="1"/>
</dbReference>
<sequence length="230" mass="24754">MKDDDPNAAPLLDGRGLYRFFRVGEDETAALRGVDIRVRRGETVAVIGPSGSGKSTLLACLAGLDEPSGGAVHVGGTRISHRPEAERSRLRARHVGILLQSGTLIRHLSVRDNIRLARAADRHGRHRPVTELLDQVELSHRADALPQELSGGELARAGLAAALANDPDVVLADEPTGELDGDSEQRVLQILRRRANDGRAVLLVTHSSAALSIADRVITLHDGRNVDERD</sequence>
<dbReference type="RefSeq" id="WP_209340313.1">
    <property type="nucleotide sequence ID" value="NZ_JAGIQL010000045.1"/>
</dbReference>
<dbReference type="PROSITE" id="PS00211">
    <property type="entry name" value="ABC_TRANSPORTER_1"/>
    <property type="match status" value="1"/>
</dbReference>
<dbReference type="GO" id="GO:0016887">
    <property type="term" value="F:ATP hydrolysis activity"/>
    <property type="evidence" value="ECO:0007669"/>
    <property type="project" value="InterPro"/>
</dbReference>
<gene>
    <name evidence="5" type="ORF">JFN87_13750</name>
</gene>
<dbReference type="Pfam" id="PF00005">
    <property type="entry name" value="ABC_tran"/>
    <property type="match status" value="1"/>
</dbReference>
<evidence type="ECO:0000256" key="1">
    <source>
        <dbReference type="ARBA" id="ARBA00005417"/>
    </source>
</evidence>
<dbReference type="AlphaFoldDB" id="A0A940RXW5"/>
<dbReference type="EMBL" id="JAGIQL010000045">
    <property type="protein sequence ID" value="MBP0458558.1"/>
    <property type="molecule type" value="Genomic_DNA"/>
</dbReference>
<dbReference type="GO" id="GO:0005524">
    <property type="term" value="F:ATP binding"/>
    <property type="evidence" value="ECO:0007669"/>
    <property type="project" value="UniProtKB-KW"/>
</dbReference>
<proteinExistence type="inferred from homology"/>
<comment type="caution">
    <text evidence="5">The sequence shown here is derived from an EMBL/GenBank/DDBJ whole genome shotgun (WGS) entry which is preliminary data.</text>
</comment>
<dbReference type="InterPro" id="IPR017871">
    <property type="entry name" value="ABC_transporter-like_CS"/>
</dbReference>
<dbReference type="InterPro" id="IPR003593">
    <property type="entry name" value="AAA+_ATPase"/>
</dbReference>
<dbReference type="SUPFAM" id="SSF52540">
    <property type="entry name" value="P-loop containing nucleoside triphosphate hydrolases"/>
    <property type="match status" value="1"/>
</dbReference>
<evidence type="ECO:0000313" key="6">
    <source>
        <dbReference type="Proteomes" id="UP000670475"/>
    </source>
</evidence>
<dbReference type="Gene3D" id="3.40.50.300">
    <property type="entry name" value="P-loop containing nucleotide triphosphate hydrolases"/>
    <property type="match status" value="1"/>
</dbReference>
<dbReference type="PANTHER" id="PTHR24220:SF689">
    <property type="entry name" value="LIPOPROTEIN-RELEASING SYSTEM ATP-BINDING PROTEIN LOLD"/>
    <property type="match status" value="1"/>
</dbReference>